<accession>A0AAN8YSG7</accession>
<evidence type="ECO:0000313" key="2">
    <source>
        <dbReference type="Proteomes" id="UP001371456"/>
    </source>
</evidence>
<protein>
    <submittedName>
        <fullName evidence="1">Uncharacterized protein</fullName>
    </submittedName>
</protein>
<sequence length="66" mass="7373">MNTDNVIRKNHPIEVLKSVISTGATTKIVTLSIIFDETVEIFNVSSDKVREIIKFAHNSKVMNVVS</sequence>
<proteinExistence type="predicted"/>
<dbReference type="Proteomes" id="UP001371456">
    <property type="component" value="Unassembled WGS sequence"/>
</dbReference>
<dbReference type="AlphaFoldDB" id="A0AAN8YSG7"/>
<gene>
    <name evidence="1" type="ORF">RDI58_000510</name>
</gene>
<organism evidence="1 2">
    <name type="scientific">Solanum bulbocastanum</name>
    <name type="common">Wild potato</name>
    <dbReference type="NCBI Taxonomy" id="147425"/>
    <lineage>
        <taxon>Eukaryota</taxon>
        <taxon>Viridiplantae</taxon>
        <taxon>Streptophyta</taxon>
        <taxon>Embryophyta</taxon>
        <taxon>Tracheophyta</taxon>
        <taxon>Spermatophyta</taxon>
        <taxon>Magnoliopsida</taxon>
        <taxon>eudicotyledons</taxon>
        <taxon>Gunneridae</taxon>
        <taxon>Pentapetalae</taxon>
        <taxon>asterids</taxon>
        <taxon>lamiids</taxon>
        <taxon>Solanales</taxon>
        <taxon>Solanaceae</taxon>
        <taxon>Solanoideae</taxon>
        <taxon>Solaneae</taxon>
        <taxon>Solanum</taxon>
    </lineage>
</organism>
<evidence type="ECO:0000313" key="1">
    <source>
        <dbReference type="EMBL" id="KAK6802727.1"/>
    </source>
</evidence>
<reference evidence="1 2" key="1">
    <citation type="submission" date="2024-02" db="EMBL/GenBank/DDBJ databases">
        <title>de novo genome assembly of Solanum bulbocastanum strain 11H21.</title>
        <authorList>
            <person name="Hosaka A.J."/>
        </authorList>
    </citation>
    <scope>NUCLEOTIDE SEQUENCE [LARGE SCALE GENOMIC DNA]</scope>
    <source>
        <tissue evidence="1">Young leaves</tissue>
    </source>
</reference>
<dbReference type="EMBL" id="JBANQN010000001">
    <property type="protein sequence ID" value="KAK6802727.1"/>
    <property type="molecule type" value="Genomic_DNA"/>
</dbReference>
<name>A0AAN8YSG7_SOLBU</name>
<comment type="caution">
    <text evidence="1">The sequence shown here is derived from an EMBL/GenBank/DDBJ whole genome shotgun (WGS) entry which is preliminary data.</text>
</comment>
<keyword evidence="2" id="KW-1185">Reference proteome</keyword>